<feature type="transmembrane region" description="Helical" evidence="1">
    <location>
        <begin position="6"/>
        <end position="22"/>
    </location>
</feature>
<keyword evidence="1" id="KW-1133">Transmembrane helix</keyword>
<organism evidence="2">
    <name type="scientific">Staphylococcus simulans</name>
    <dbReference type="NCBI Taxonomy" id="1286"/>
    <lineage>
        <taxon>Bacteria</taxon>
        <taxon>Bacillati</taxon>
        <taxon>Bacillota</taxon>
        <taxon>Bacilli</taxon>
        <taxon>Bacillales</taxon>
        <taxon>Staphylococcaceae</taxon>
        <taxon>Staphylococcus</taxon>
    </lineage>
</organism>
<protein>
    <submittedName>
        <fullName evidence="2">Uncharacterized protein</fullName>
    </submittedName>
</protein>
<sequence length="51" mass="6215">MRKNILWLFPVVILGWFWKRLLKQRHQAFSEVDIETPEDVKETQGMNDEEI</sequence>
<evidence type="ECO:0000313" key="2">
    <source>
        <dbReference type="EMBL" id="VYU53981.1"/>
    </source>
</evidence>
<keyword evidence="1" id="KW-0472">Membrane</keyword>
<dbReference type="AlphaFoldDB" id="A0A6N3FPJ8"/>
<dbReference type="EMBL" id="CACRUO010000065">
    <property type="protein sequence ID" value="VYU53981.1"/>
    <property type="molecule type" value="Genomic_DNA"/>
</dbReference>
<dbReference type="RefSeq" id="WP_002480236.1">
    <property type="nucleotide sequence ID" value="NZ_CACRUO010000065.1"/>
</dbReference>
<dbReference type="GeneID" id="77330322"/>
<evidence type="ECO:0000256" key="1">
    <source>
        <dbReference type="SAM" id="Phobius"/>
    </source>
</evidence>
<keyword evidence="1" id="KW-0812">Transmembrane</keyword>
<gene>
    <name evidence="2" type="ORF">SSLFYP27_02586</name>
</gene>
<proteinExistence type="predicted"/>
<accession>A0A6N3FPJ8</accession>
<reference evidence="2" key="1">
    <citation type="submission" date="2019-11" db="EMBL/GenBank/DDBJ databases">
        <authorList>
            <person name="Feng L."/>
        </authorList>
    </citation>
    <scope>NUCLEOTIDE SEQUENCE</scope>
    <source>
        <strain evidence="2">SsimulansLFYP27</strain>
    </source>
</reference>
<name>A0A6N3FPJ8_STASI</name>